<reference evidence="3 4" key="1">
    <citation type="journal article" date="2019" name="Sci. Rep.">
        <title>Nanopore sequencing improves the draft genome of the human pathogenic amoeba Naegleria fowleri.</title>
        <authorList>
            <person name="Liechti N."/>
            <person name="Schurch N."/>
            <person name="Bruggmann R."/>
            <person name="Wittwer M."/>
        </authorList>
    </citation>
    <scope>NUCLEOTIDE SEQUENCE [LARGE SCALE GENOMIC DNA]</scope>
    <source>
        <strain evidence="3 4">ATCC 30894</strain>
    </source>
</reference>
<feature type="region of interest" description="Disordered" evidence="1">
    <location>
        <begin position="828"/>
        <end position="881"/>
    </location>
</feature>
<gene>
    <name evidence="3" type="ORF">FDP41_007126</name>
</gene>
<dbReference type="OrthoDB" id="10259538at2759"/>
<sequence>MNPHQLPLILSATNRQEEACLQSSSSSATVTSTTTTTWKQQNDDHLEHDGQPSEKNDQTILDLDDGYGKLYKKHSRDESSNHNNNNTTRAIRSTTGNGSQKFNHNSQVNTATNNTPPSSIGRPSRNIPMEYKSGDVAKEVSTTSTPPEVVNIEQDHDNNEINRKQQDRSPPSLASPEMNGSATKRKKSVTFHPEVVTSSRSLSPTSHLMNGASDDLISQHENESSNSHSFRNESDINGAGSVFFKHPPWLVYTFQHSWRVKLQEYSNNDSDEPEENLTSLLTLEKIMSRPIDIESPIWYFLPKRLIQASTIENDQFKLNNYQIDEDDLEPKFEVYFNYWAQLRDSLFLRLRKENKKLKNEKSSNAQLWYGYHNAAILSFFIETQKDSLCDLQKALHFRIFDLLFESMAQLNQSENTENITLISDQELTLMKTVCFFYIETEHLFHATSVLYHVMRNYCFTAESYQKLVQKWSTSDLEKLEIYPLNIDWKVVYLILRLISKYLEILERKPTESSFVSQLQYDEFCKVDRGLSQFSQNDLLCFRNCVIEQICKYKPNHDLYLLWKDKWQADDTENSCKAFPKIETEPELLENCFYILYLIISKERERISEKGFTESSANPTDFKPKVTESRSKVSLLSKLGNYWKKLRFKFFGNSSLMTIVLYIAGVLGTAFIVKVIYQFFSSSGLSHSEKQFNLSRNDLRLPYLTSPQFESALPSKMNVTPSSIHQQQTPTKRYSSSPSLNFEIAHTTKPSSLPVATLGTSFNTQHPENRTINKENIRTILKPSNFKQDFYEKVDQVNGQIDRVVERDFNYISSLREEMDHIFDIAEKMKQPKKKSTSSDEEKQQETQKPLVSFQVGDQVEQPNSSVTVSQSSPGENMRSQNTSPIYKRALDTSALPTEYNPVGFGSDELPPFPSTNQNPNLATFIGSEGVSKSNVVANNRLNNLNRTIGSSTNRKTLTTTSRKKTSTPNTGGPKVFGKRKV</sequence>
<feature type="compositionally biased region" description="Basic and acidic residues" evidence="1">
    <location>
        <begin position="153"/>
        <end position="167"/>
    </location>
</feature>
<accession>A0A6A5BLG4</accession>
<evidence type="ECO:0000313" key="3">
    <source>
        <dbReference type="EMBL" id="KAF0973739.1"/>
    </source>
</evidence>
<dbReference type="Proteomes" id="UP000444721">
    <property type="component" value="Unassembled WGS sequence"/>
</dbReference>
<feature type="compositionally biased region" description="Low complexity" evidence="1">
    <location>
        <begin position="946"/>
        <end position="970"/>
    </location>
</feature>
<dbReference type="VEuPathDB" id="AmoebaDB:NF0076050"/>
<dbReference type="OMA" id="ENCFYIL"/>
<evidence type="ECO:0000256" key="2">
    <source>
        <dbReference type="SAM" id="Phobius"/>
    </source>
</evidence>
<dbReference type="GeneID" id="68114344"/>
<feature type="compositionally biased region" description="Polar residues" evidence="1">
    <location>
        <begin position="81"/>
        <end position="118"/>
    </location>
</feature>
<keyword evidence="2" id="KW-0472">Membrane</keyword>
<feature type="compositionally biased region" description="Polar residues" evidence="1">
    <location>
        <begin position="196"/>
        <end position="208"/>
    </location>
</feature>
<dbReference type="RefSeq" id="XP_044558452.1">
    <property type="nucleotide sequence ID" value="XM_044710837.1"/>
</dbReference>
<name>A0A6A5BLG4_NAEFO</name>
<evidence type="ECO:0000256" key="1">
    <source>
        <dbReference type="SAM" id="MobiDB-lite"/>
    </source>
</evidence>
<keyword evidence="2" id="KW-1133">Transmembrane helix</keyword>
<feature type="compositionally biased region" description="Basic and acidic residues" evidence="1">
    <location>
        <begin position="41"/>
        <end position="57"/>
    </location>
</feature>
<feature type="compositionally biased region" description="Polar residues" evidence="1">
    <location>
        <begin position="860"/>
        <end position="881"/>
    </location>
</feature>
<proteinExistence type="predicted"/>
<dbReference type="AlphaFoldDB" id="A0A6A5BLG4"/>
<keyword evidence="4" id="KW-1185">Reference proteome</keyword>
<feature type="region of interest" description="Disordered" evidence="1">
    <location>
        <begin position="946"/>
        <end position="981"/>
    </location>
</feature>
<dbReference type="VEuPathDB" id="AmoebaDB:FDP41_007126"/>
<dbReference type="VEuPathDB" id="AmoebaDB:NfTy_008980"/>
<evidence type="ECO:0000313" key="4">
    <source>
        <dbReference type="Proteomes" id="UP000444721"/>
    </source>
</evidence>
<protein>
    <submittedName>
        <fullName evidence="3">Uncharacterized protein</fullName>
    </submittedName>
</protein>
<feature type="region of interest" description="Disordered" evidence="1">
    <location>
        <begin position="21"/>
        <end position="212"/>
    </location>
</feature>
<feature type="compositionally biased region" description="Basic and acidic residues" evidence="1">
    <location>
        <begin position="836"/>
        <end position="845"/>
    </location>
</feature>
<comment type="caution">
    <text evidence="3">The sequence shown here is derived from an EMBL/GenBank/DDBJ whole genome shotgun (WGS) entry which is preliminary data.</text>
</comment>
<feature type="transmembrane region" description="Helical" evidence="2">
    <location>
        <begin position="658"/>
        <end position="679"/>
    </location>
</feature>
<feature type="compositionally biased region" description="Low complexity" evidence="1">
    <location>
        <begin position="23"/>
        <end position="37"/>
    </location>
</feature>
<organism evidence="3 4">
    <name type="scientific">Naegleria fowleri</name>
    <name type="common">Brain eating amoeba</name>
    <dbReference type="NCBI Taxonomy" id="5763"/>
    <lineage>
        <taxon>Eukaryota</taxon>
        <taxon>Discoba</taxon>
        <taxon>Heterolobosea</taxon>
        <taxon>Tetramitia</taxon>
        <taxon>Eutetramitia</taxon>
        <taxon>Vahlkampfiidae</taxon>
        <taxon>Naegleria</taxon>
    </lineage>
</organism>
<keyword evidence="2" id="KW-0812">Transmembrane</keyword>
<dbReference type="EMBL" id="VFQX01000058">
    <property type="protein sequence ID" value="KAF0973739.1"/>
    <property type="molecule type" value="Genomic_DNA"/>
</dbReference>